<keyword evidence="10" id="KW-0805">Transcription regulation</keyword>
<gene>
    <name evidence="15" type="ORF">GBAR_LOCUS12712</name>
</gene>
<accession>A0AA35S1W8</accession>
<keyword evidence="8 13" id="KW-0949">S-adenosyl-L-methionine</keyword>
<dbReference type="InterPro" id="IPR029063">
    <property type="entry name" value="SAM-dependent_MTases_sf"/>
</dbReference>
<keyword evidence="6 13" id="KW-0489">Methyltransferase</keyword>
<dbReference type="Proteomes" id="UP001174909">
    <property type="component" value="Unassembled WGS sequence"/>
</dbReference>
<evidence type="ECO:0000256" key="1">
    <source>
        <dbReference type="ARBA" id="ARBA00004604"/>
    </source>
</evidence>
<evidence type="ECO:0000256" key="13">
    <source>
        <dbReference type="RuleBase" id="RU365074"/>
    </source>
</evidence>
<evidence type="ECO:0000256" key="7">
    <source>
        <dbReference type="ARBA" id="ARBA00022679"/>
    </source>
</evidence>
<dbReference type="GO" id="GO:0032259">
    <property type="term" value="P:methylation"/>
    <property type="evidence" value="ECO:0007669"/>
    <property type="project" value="UniProtKB-KW"/>
</dbReference>
<comment type="caution">
    <text evidence="15">The sequence shown here is derived from an EMBL/GenBank/DDBJ whole genome shotgun (WGS) entry which is preliminary data.</text>
</comment>
<comment type="function">
    <text evidence="13">Probable methyltransferase required to silence rDNA.</text>
</comment>
<dbReference type="GO" id="GO:0006325">
    <property type="term" value="P:chromatin organization"/>
    <property type="evidence" value="ECO:0007669"/>
    <property type="project" value="UniProtKB-KW"/>
</dbReference>
<dbReference type="FunFam" id="3.40.50.150:FF:000068">
    <property type="entry name" value="Ribosomal RNA-processing protein 8"/>
    <property type="match status" value="1"/>
</dbReference>
<feature type="compositionally biased region" description="Basic residues" evidence="14">
    <location>
        <begin position="36"/>
        <end position="46"/>
    </location>
</feature>
<evidence type="ECO:0000313" key="16">
    <source>
        <dbReference type="Proteomes" id="UP001174909"/>
    </source>
</evidence>
<protein>
    <recommendedName>
        <fullName evidence="3 13">Ribosomal RNA-processing protein 8</fullName>
        <ecNumber evidence="13">2.1.1.-</ecNumber>
    </recommendedName>
</protein>
<sequence>MFEEDPQWGPGSPNPFVEELHQKLFGGTGIDAPFSSKKKEKRKRKRNETDSTEDESCKRERRETSAGVSGVLDEARAQEQSPSQKKLRKSISFQGHNGAHSSKQADSSPSPQYSLRKPKNSKLYSKLSTQLEGSRFRMINQQLYTTTGEDAKLVFDEDPELFDVYHRGFAAQVAKWPENPIDRVIARVQTLPEDTVVCDFGCGEAKLAESVKQRVHSFDLVAINERVTACDMAHVPLKRHTVDVCVFCLSLMGTNVSDFIREARRVVRKGGEMRIYEVSSRFPSFDVFVKNVEAFGFKLVFREEFSKMFVEFVFTAVTKQAGSDTDLPLISLKPCVYKRR</sequence>
<proteinExistence type="inferred from homology"/>
<keyword evidence="5 13" id="KW-0698">rRNA processing</keyword>
<comment type="subcellular location">
    <subcellularLocation>
        <location evidence="1 13">Nucleus</location>
        <location evidence="1 13">Nucleolus</location>
    </subcellularLocation>
</comment>
<evidence type="ECO:0000256" key="14">
    <source>
        <dbReference type="SAM" id="MobiDB-lite"/>
    </source>
</evidence>
<keyword evidence="9" id="KW-0156">Chromatin regulator</keyword>
<evidence type="ECO:0000256" key="6">
    <source>
        <dbReference type="ARBA" id="ARBA00022603"/>
    </source>
</evidence>
<dbReference type="SUPFAM" id="SSF53335">
    <property type="entry name" value="S-adenosyl-L-methionine-dependent methyltransferases"/>
    <property type="match status" value="1"/>
</dbReference>
<dbReference type="AlphaFoldDB" id="A0AA35S1W8"/>
<evidence type="ECO:0000256" key="12">
    <source>
        <dbReference type="ARBA" id="ARBA00023242"/>
    </source>
</evidence>
<dbReference type="CDD" id="cd02440">
    <property type="entry name" value="AdoMet_MTases"/>
    <property type="match status" value="1"/>
</dbReference>
<evidence type="ECO:0000256" key="8">
    <source>
        <dbReference type="ARBA" id="ARBA00022691"/>
    </source>
</evidence>
<dbReference type="GO" id="GO:0006364">
    <property type="term" value="P:rRNA processing"/>
    <property type="evidence" value="ECO:0007669"/>
    <property type="project" value="UniProtKB-UniRule"/>
</dbReference>
<evidence type="ECO:0000256" key="5">
    <source>
        <dbReference type="ARBA" id="ARBA00022552"/>
    </source>
</evidence>
<name>A0AA35S1W8_GEOBA</name>
<feature type="compositionally biased region" description="Basic and acidic residues" evidence="14">
    <location>
        <begin position="55"/>
        <end position="64"/>
    </location>
</feature>
<organism evidence="15 16">
    <name type="scientific">Geodia barretti</name>
    <name type="common">Barrett's horny sponge</name>
    <dbReference type="NCBI Taxonomy" id="519541"/>
    <lineage>
        <taxon>Eukaryota</taxon>
        <taxon>Metazoa</taxon>
        <taxon>Porifera</taxon>
        <taxon>Demospongiae</taxon>
        <taxon>Heteroscleromorpha</taxon>
        <taxon>Tetractinellida</taxon>
        <taxon>Astrophorina</taxon>
        <taxon>Geodiidae</taxon>
        <taxon>Geodia</taxon>
    </lineage>
</organism>
<keyword evidence="16" id="KW-1185">Reference proteome</keyword>
<keyword evidence="4" id="KW-0678">Repressor</keyword>
<dbReference type="FunFam" id="1.10.10.2150:FF:000001">
    <property type="entry name" value="Ribosomal RNA-processing protein 8"/>
    <property type="match status" value="1"/>
</dbReference>
<dbReference type="InterPro" id="IPR007823">
    <property type="entry name" value="RRP8"/>
</dbReference>
<dbReference type="Pfam" id="PF05148">
    <property type="entry name" value="Methyltransf_8"/>
    <property type="match status" value="1"/>
</dbReference>
<comment type="similarity">
    <text evidence="2 13">Belongs to the methyltransferase superfamily. RRP8 family.</text>
</comment>
<feature type="region of interest" description="Disordered" evidence="14">
    <location>
        <begin position="1"/>
        <end position="121"/>
    </location>
</feature>
<evidence type="ECO:0000256" key="10">
    <source>
        <dbReference type="ARBA" id="ARBA00023015"/>
    </source>
</evidence>
<dbReference type="Gene3D" id="1.10.10.2150">
    <property type="entry name" value="Ribosomal RNA-processing protein 8, N-terminal domain"/>
    <property type="match status" value="1"/>
</dbReference>
<evidence type="ECO:0000256" key="3">
    <source>
        <dbReference type="ARBA" id="ARBA00020203"/>
    </source>
</evidence>
<dbReference type="PANTHER" id="PTHR12787:SF0">
    <property type="entry name" value="RIBOSOMAL RNA-PROCESSING PROTEIN 8"/>
    <property type="match status" value="1"/>
</dbReference>
<dbReference type="PANTHER" id="PTHR12787">
    <property type="entry name" value="RIBOSOMAL RNA-PROCESSING PROTEIN 8"/>
    <property type="match status" value="1"/>
</dbReference>
<evidence type="ECO:0000256" key="2">
    <source>
        <dbReference type="ARBA" id="ARBA00006301"/>
    </source>
</evidence>
<evidence type="ECO:0000256" key="11">
    <source>
        <dbReference type="ARBA" id="ARBA00023163"/>
    </source>
</evidence>
<keyword evidence="11" id="KW-0804">Transcription</keyword>
<keyword evidence="7 13" id="KW-0808">Transferase</keyword>
<reference evidence="15" key="1">
    <citation type="submission" date="2023-03" db="EMBL/GenBank/DDBJ databases">
        <authorList>
            <person name="Steffen K."/>
            <person name="Cardenas P."/>
        </authorList>
    </citation>
    <scope>NUCLEOTIDE SEQUENCE</scope>
</reference>
<feature type="compositionally biased region" description="Polar residues" evidence="14">
    <location>
        <begin position="91"/>
        <end position="113"/>
    </location>
</feature>
<dbReference type="GO" id="GO:0005730">
    <property type="term" value="C:nucleolus"/>
    <property type="evidence" value="ECO:0007669"/>
    <property type="project" value="UniProtKB-SubCell"/>
</dbReference>
<dbReference type="EMBL" id="CASHTH010001898">
    <property type="protein sequence ID" value="CAI8021424.1"/>
    <property type="molecule type" value="Genomic_DNA"/>
</dbReference>
<keyword evidence="12 13" id="KW-0539">Nucleus</keyword>
<evidence type="ECO:0000256" key="4">
    <source>
        <dbReference type="ARBA" id="ARBA00022491"/>
    </source>
</evidence>
<evidence type="ECO:0000256" key="9">
    <source>
        <dbReference type="ARBA" id="ARBA00022853"/>
    </source>
</evidence>
<dbReference type="InterPro" id="IPR042036">
    <property type="entry name" value="RRP8_N"/>
</dbReference>
<evidence type="ECO:0000313" key="15">
    <source>
        <dbReference type="EMBL" id="CAI8021424.1"/>
    </source>
</evidence>
<dbReference type="GO" id="GO:0008168">
    <property type="term" value="F:methyltransferase activity"/>
    <property type="evidence" value="ECO:0007669"/>
    <property type="project" value="UniProtKB-KW"/>
</dbReference>
<dbReference type="EC" id="2.1.1.-" evidence="13"/>
<dbReference type="Gene3D" id="3.40.50.150">
    <property type="entry name" value="Vaccinia Virus protein VP39"/>
    <property type="match status" value="1"/>
</dbReference>